<dbReference type="Proteomes" id="UP001235303">
    <property type="component" value="Unassembled WGS sequence"/>
</dbReference>
<evidence type="ECO:0000313" key="1">
    <source>
        <dbReference type="EMBL" id="MDJ1171441.1"/>
    </source>
</evidence>
<dbReference type="EMBL" id="JAQOSP010000116">
    <property type="protein sequence ID" value="MDJ1171441.1"/>
    <property type="molecule type" value="Genomic_DNA"/>
</dbReference>
<name>A0ABT7AYQ8_9CYAN</name>
<gene>
    <name evidence="1" type="ORF">PMG71_18575</name>
</gene>
<organism evidence="1 2">
    <name type="scientific">Roseofilum acuticapitatum BLCC-M154</name>
    <dbReference type="NCBI Taxonomy" id="3022444"/>
    <lineage>
        <taxon>Bacteria</taxon>
        <taxon>Bacillati</taxon>
        <taxon>Cyanobacteriota</taxon>
        <taxon>Cyanophyceae</taxon>
        <taxon>Desertifilales</taxon>
        <taxon>Desertifilaceae</taxon>
        <taxon>Roseofilum</taxon>
        <taxon>Roseofilum acuticapitatum</taxon>
    </lineage>
</organism>
<keyword evidence="2" id="KW-1185">Reference proteome</keyword>
<reference evidence="1 2" key="1">
    <citation type="submission" date="2023-01" db="EMBL/GenBank/DDBJ databases">
        <title>Novel diversity within Roseofilum (Cyanobacteria; Desertifilaceae) from marine benthic mats with descriptions of four novel species.</title>
        <authorList>
            <person name="Wang Y."/>
            <person name="Berthold D.E."/>
            <person name="Hu J."/>
            <person name="Lefler F.W."/>
            <person name="Laughinghouse H.D. IV."/>
        </authorList>
    </citation>
    <scope>NUCLEOTIDE SEQUENCE [LARGE SCALE GENOMIC DNA]</scope>
    <source>
        <strain evidence="1 2">BLCC-M154</strain>
    </source>
</reference>
<evidence type="ECO:0000313" key="2">
    <source>
        <dbReference type="Proteomes" id="UP001235303"/>
    </source>
</evidence>
<protein>
    <recommendedName>
        <fullName evidence="3">DUF104 domain-containing protein</fullName>
    </recommendedName>
</protein>
<accession>A0ABT7AYQ8</accession>
<proteinExistence type="predicted"/>
<dbReference type="RefSeq" id="WP_283755194.1">
    <property type="nucleotide sequence ID" value="NZ_JAQOSP010000116.1"/>
</dbReference>
<comment type="caution">
    <text evidence="1">The sequence shown here is derived from an EMBL/GenBank/DDBJ whole genome shotgun (WGS) entry which is preliminary data.</text>
</comment>
<evidence type="ECO:0008006" key="3">
    <source>
        <dbReference type="Google" id="ProtNLM"/>
    </source>
</evidence>
<sequence>MNAYKVTAILKEDGTLLLEGLPFQAGDAVEVIILEQSKEHPLQGTVLRYDDPFEPAVVDQDWDVLK</sequence>